<dbReference type="PANTHER" id="PTHR34095">
    <property type="entry name" value="39S RIBOSOMAL PROTEIN L55, MITOCHONDRIAL"/>
    <property type="match status" value="1"/>
</dbReference>
<dbReference type="GO" id="GO:0003735">
    <property type="term" value="F:structural constituent of ribosome"/>
    <property type="evidence" value="ECO:0007669"/>
    <property type="project" value="InterPro"/>
</dbReference>
<dbReference type="OrthoDB" id="9986315at2759"/>
<dbReference type="GO" id="GO:0005762">
    <property type="term" value="C:mitochondrial large ribosomal subunit"/>
    <property type="evidence" value="ECO:0007669"/>
    <property type="project" value="InterPro"/>
</dbReference>
<keyword evidence="1" id="KW-0687">Ribonucleoprotein</keyword>
<comment type="caution">
    <text evidence="1">The sequence shown here is derived from an EMBL/GenBank/DDBJ whole genome shotgun (WGS) entry which is preliminary data.</text>
</comment>
<dbReference type="InterPro" id="IPR018615">
    <property type="entry name" value="Ribosomal_mL55"/>
</dbReference>
<keyword evidence="1" id="KW-0689">Ribosomal protein</keyword>
<dbReference type="PANTHER" id="PTHR34095:SF1">
    <property type="entry name" value="LARGE RIBOSOMAL SUBUNIT PROTEIN ML55"/>
    <property type="match status" value="1"/>
</dbReference>
<dbReference type="GO" id="GO:0006412">
    <property type="term" value="P:translation"/>
    <property type="evidence" value="ECO:0007669"/>
    <property type="project" value="TreeGrafter"/>
</dbReference>
<dbReference type="EMBL" id="JAIZAY010000006">
    <property type="protein sequence ID" value="KAJ8039781.1"/>
    <property type="molecule type" value="Genomic_DNA"/>
</dbReference>
<proteinExistence type="predicted"/>
<dbReference type="Pfam" id="PF09776">
    <property type="entry name" value="Mitoc_L55"/>
    <property type="match status" value="1"/>
</dbReference>
<dbReference type="InterPro" id="IPR044884">
    <property type="entry name" value="Ribosomal_mL55_sf"/>
</dbReference>
<protein>
    <submittedName>
        <fullName evidence="1">39S ribosomal protein L55, mitochondrial</fullName>
    </submittedName>
</protein>
<dbReference type="AlphaFoldDB" id="A0A9Q1HC22"/>
<keyword evidence="2" id="KW-1185">Reference proteome</keyword>
<sequence>MAASMVSKRLLANVQILQHGHLWRSSLTPCSRWNSNRTSIAQTNRKVYPRVYPTVVVNPDGSSYRIKYTEPRKILYLPFDVNSLTLEEKKARLARYQAKKKQIIKDDLEDSFDARKYQQFWKTKKAK</sequence>
<evidence type="ECO:0000313" key="1">
    <source>
        <dbReference type="EMBL" id="KAJ8039781.1"/>
    </source>
</evidence>
<reference evidence="1" key="1">
    <citation type="submission" date="2021-10" db="EMBL/GenBank/DDBJ databases">
        <title>Tropical sea cucumber genome reveals ecological adaptation and Cuvierian tubules defense mechanism.</title>
        <authorList>
            <person name="Chen T."/>
        </authorList>
    </citation>
    <scope>NUCLEOTIDE SEQUENCE</scope>
    <source>
        <strain evidence="1">Nanhai2018</strain>
        <tissue evidence="1">Muscle</tissue>
    </source>
</reference>
<name>A0A9Q1HC22_HOLLE</name>
<gene>
    <name evidence="1" type="ORF">HOLleu_13889</name>
</gene>
<organism evidence="1 2">
    <name type="scientific">Holothuria leucospilota</name>
    <name type="common">Black long sea cucumber</name>
    <name type="synonym">Mertensiothuria leucospilota</name>
    <dbReference type="NCBI Taxonomy" id="206669"/>
    <lineage>
        <taxon>Eukaryota</taxon>
        <taxon>Metazoa</taxon>
        <taxon>Echinodermata</taxon>
        <taxon>Eleutherozoa</taxon>
        <taxon>Echinozoa</taxon>
        <taxon>Holothuroidea</taxon>
        <taxon>Aspidochirotacea</taxon>
        <taxon>Aspidochirotida</taxon>
        <taxon>Holothuriidae</taxon>
        <taxon>Holothuria</taxon>
    </lineage>
</organism>
<dbReference type="Gene3D" id="6.20.130.20">
    <property type="entry name" value="Mitochondrial ribosomal protein L55"/>
    <property type="match status" value="1"/>
</dbReference>
<dbReference type="Proteomes" id="UP001152320">
    <property type="component" value="Chromosome 6"/>
</dbReference>
<evidence type="ECO:0000313" key="2">
    <source>
        <dbReference type="Proteomes" id="UP001152320"/>
    </source>
</evidence>
<accession>A0A9Q1HC22</accession>